<evidence type="ECO:0000256" key="6">
    <source>
        <dbReference type="ARBA" id="ARBA00022786"/>
    </source>
</evidence>
<reference evidence="13" key="1">
    <citation type="submission" date="2012-11" db="EMBL/GenBank/DDBJ databases">
        <authorList>
            <person name="Lucero-Rivera Y.E."/>
            <person name="Tovar-Ramirez D."/>
        </authorList>
    </citation>
    <scope>NUCLEOTIDE SEQUENCE</scope>
    <source>
        <tissue evidence="13">Salivary gland</tissue>
    </source>
</reference>
<dbReference type="Gene3D" id="2.10.110.30">
    <property type="match status" value="1"/>
</dbReference>
<evidence type="ECO:0000256" key="3">
    <source>
        <dbReference type="ARBA" id="ARBA00022679"/>
    </source>
</evidence>
<feature type="compositionally biased region" description="Basic and acidic residues" evidence="11">
    <location>
        <begin position="1248"/>
        <end position="1270"/>
    </location>
</feature>
<feature type="region of interest" description="Disordered" evidence="11">
    <location>
        <begin position="1173"/>
        <end position="1204"/>
    </location>
</feature>
<keyword evidence="6 10" id="KW-0833">Ubl conjugation pathway</keyword>
<feature type="region of interest" description="Disordered" evidence="11">
    <location>
        <begin position="966"/>
        <end position="996"/>
    </location>
</feature>
<protein>
    <recommendedName>
        <fullName evidence="10">E3 ubiquitin-protein ligase</fullName>
        <ecNumber evidence="10">2.3.2.27</ecNumber>
    </recommendedName>
</protein>
<feature type="region of interest" description="Disordered" evidence="11">
    <location>
        <begin position="1020"/>
        <end position="1077"/>
    </location>
</feature>
<dbReference type="GO" id="GO:0071596">
    <property type="term" value="P:ubiquitin-dependent protein catabolic process via the N-end rule pathway"/>
    <property type="evidence" value="ECO:0007669"/>
    <property type="project" value="UniProtKB-UniRule"/>
</dbReference>
<proteinExistence type="evidence at transcript level"/>
<feature type="compositionally biased region" description="Low complexity" evidence="11">
    <location>
        <begin position="1051"/>
        <end position="1065"/>
    </location>
</feature>
<dbReference type="FunFam" id="2.10.110.30:FF:000002">
    <property type="entry name" value="Putative e3 ubiquitin-protein ligase ubr3"/>
    <property type="match status" value="1"/>
</dbReference>
<keyword evidence="5 10" id="KW-0863">Zinc-finger</keyword>
<keyword evidence="4 10" id="KW-0479">Metal-binding</keyword>
<dbReference type="SMART" id="SM00396">
    <property type="entry name" value="ZnF_UBR1"/>
    <property type="match status" value="1"/>
</dbReference>
<keyword evidence="7 10" id="KW-0862">Zinc</keyword>
<keyword evidence="3 10" id="KW-0808">Transferase</keyword>
<evidence type="ECO:0000256" key="1">
    <source>
        <dbReference type="ARBA" id="ARBA00000900"/>
    </source>
</evidence>
<comment type="similarity">
    <text evidence="8 10">Belongs to the E3 ubiquitin-protein ligase UBR1-like family.</text>
</comment>
<feature type="zinc finger region" description="UBR-type" evidence="9">
    <location>
        <begin position="78"/>
        <end position="149"/>
    </location>
</feature>
<dbReference type="GO" id="GO:0061630">
    <property type="term" value="F:ubiquitin protein ligase activity"/>
    <property type="evidence" value="ECO:0007669"/>
    <property type="project" value="UniProtKB-UniRule"/>
</dbReference>
<keyword evidence="13" id="KW-0436">Ligase</keyword>
<dbReference type="GO" id="GO:0005737">
    <property type="term" value="C:cytoplasm"/>
    <property type="evidence" value="ECO:0007669"/>
    <property type="project" value="TreeGrafter"/>
</dbReference>
<feature type="domain" description="UBR-type" evidence="12">
    <location>
        <begin position="78"/>
        <end position="149"/>
    </location>
</feature>
<dbReference type="PANTHER" id="PTHR21497">
    <property type="entry name" value="UBIQUITIN LIGASE E3 ALPHA-RELATED"/>
    <property type="match status" value="1"/>
</dbReference>
<dbReference type="GO" id="GO:0016874">
    <property type="term" value="F:ligase activity"/>
    <property type="evidence" value="ECO:0007669"/>
    <property type="project" value="UniProtKB-KW"/>
</dbReference>
<dbReference type="PANTHER" id="PTHR21497:SF39">
    <property type="entry name" value="E3 UBIQUITIN-PROTEIN LIGASE UBR3"/>
    <property type="match status" value="1"/>
</dbReference>
<feature type="region of interest" description="Disordered" evidence="11">
    <location>
        <begin position="1244"/>
        <end position="1271"/>
    </location>
</feature>
<evidence type="ECO:0000256" key="11">
    <source>
        <dbReference type="SAM" id="MobiDB-lite"/>
    </source>
</evidence>
<dbReference type="PROSITE" id="PS51157">
    <property type="entry name" value="ZF_UBR"/>
    <property type="match status" value="1"/>
</dbReference>
<sequence length="2038" mass="226898">MAAEVLIKKGKRGAAAYFQSECARTSNPRQLNELLDIILDPRKPIDIWDTIDWCKWLMAGGKTPDEFSQTVRRYDNATTCGLVWTANFVAYRCRTCGISPCMSLCADCFQQGNHQGHDFNMFRSQAGGACDCGDASVMREDGFCHRHGPKAQVGKPPAPPDLLCVAESMMPRVILRLVQHLREHSNSVDAGTVGQKAVQEADGFLTMLHQLSEMGAVMRQVMTHALTNPLSYRTLTCSAANDVEDEEKAKFLKHNYECYEEAKRRLQNWECPPEYQEIAALQPVLIHHSFLEELVFWMVKFEFPQKLVCFLLNMLPDINYKEAFTQTFVQHYSRISYMLTQSTDSETLSNRVVHVSVQLFSNEALSLRMTRRAHLLHIMVISLRAMMSLILQPSTLQEGERNFHYVVNCGHRIAKDHCYWPLVSDLNNILTHRPVAMEFLGDTRLLDMWFSLLSMFQGMNVNQRELTQHVEFEPNTYYAAFSAELEASATPLWALISHLKNEETLPLSKNVLERCLTALEDFFDSIGFKKDDTPNPYQVSFHLPLHRYYAVFLCQAVTRQGATLVELLPDKDVLMTLMAHPLQAMVSFHEILSGLWARNGLQIKGQAMTYIQCHFCNSMVDADLFLLQLCATHLDPDWFISTVFQRFHVWEWLSLSPNRANSFLEPDKVLPMLEAALTFLAMLFSVRTNLGMSEAEVTRQEMVSLLCMGDRTHSQLMDLLPEKCGTSAHSRDFEAFLEEVALYKQPNFEAGGNLLQGMYVPRGSVWEREYDPVHVLLRAVHRKDYQASMDRYTHFMRQNGRLKGGATPWPPFRLPRNVHPELVDPRKLLQCKTMQAALFIILFKALKDPEVPEQVLALAVYLLEMALQFHPHSVSQKDELTSVAEVTDLSLLEWFPETCVVQNALRTIKTVLLPDGLALAPTGVDDMEVDQDPDEFLEVAEDALAFLFPSASGSFPELTAGTETNEAGINAPQLPPSGQPLALPPSSPNPEAGALVPVNPEAGTVVPAFYSAPPPSFYAQPLAGPSHPSPPALPAPNGTGAAEPATSTALVPTTTGGSATAGPSVDQAAGHSGALVPSSTTLVPTTLGAAGNVPSDALVRHHGAAGMSQRSLAGPGGALVPSPRFPTALWGRVARPLPSSEGGATGAAASSSVGALVPLGRGLAQLSRRLRSHGFRTRSGSGELSNGSGSSGGSHPQLPTCKPRHELEGSTAFKALPPSDTPRPVAEVDESIVSLLLKLHSKLSGRPDSYRLPDKDRGGPTPEEQERDRVGAGPHFLGLLLDKLVRLTRTGDLESPVEEVRRRIWPPQPCDGEGSSATPSTSAAAREASDREERRRRAKERQMKLMAEFANRQKSFLKKAMEIETEELDMTEQLSEPEPMVSVAKEYECVICSQTSPSTVARPIGMVVLLQATSVMGHAREEEDADRKLPCSDEERLPLLQDASRSAYMKKRFEALTMHFDDFPLAQTVNIGWEGGVHVQTCGHYLHLDCHKSYMLSQRSQQSQRLQTVAVERGEYWCPLCRQLANSVLPLHPEEPRGALVRRGTTPNAQLVQDLSAMLSHKPMVEEPTIKEMRPFMEDLTNATFSQYRTISCLPNSHGLVLFLCSIARTNLEAEIVLRKGNLCLPQPQQVKKQSCFLPLFRVLALHADRWMERRQAPFWSQLTGMVLSENLTSLMPVERKVPVFVCDPAAVLLELMLALPLDLEKAYYTCLVRSLYAINYVQALVQISCNLGHMARTQFKQKTLGSPNSLESADSVLGLLVEQLEQGNLYIDDEDMDAQVRQKSQELSGPLLEKQVVAMCGPFLRVAALLQSHLFEEKLPTTADPADELGALCQYLGLSREGQSAHSSTAGVTWVTESPQVLLRSWCREFNQFAGVVPVAARSLMSVRWNWAQPRLLSLPGRYDELFQYYHSRACSNCHNVPKDPSVCLVCGTLVCLRESCCRQQAHFEAVHHSINCGAGTAIYLAVNSSTVIVIRGKRACLWGSVYLDSFGEEDRDLKRGKPLYLSVERYQLLQQQWTTHAFDHTSRRWVWHKDNL</sequence>
<feature type="compositionally biased region" description="Basic and acidic residues" evidence="11">
    <location>
        <begin position="1327"/>
        <end position="1339"/>
    </location>
</feature>
<dbReference type="InterPro" id="IPR039164">
    <property type="entry name" value="UBR1-like"/>
</dbReference>
<dbReference type="EC" id="2.3.2.27" evidence="10"/>
<evidence type="ECO:0000256" key="2">
    <source>
        <dbReference type="ARBA" id="ARBA00004906"/>
    </source>
</evidence>
<dbReference type="GO" id="GO:0008270">
    <property type="term" value="F:zinc ion binding"/>
    <property type="evidence" value="ECO:0007669"/>
    <property type="project" value="UniProtKB-UniRule"/>
</dbReference>
<comment type="catalytic activity">
    <reaction evidence="1 10">
        <text>S-ubiquitinyl-[E2 ubiquitin-conjugating enzyme]-L-cysteine + [acceptor protein]-L-lysine = [E2 ubiquitin-conjugating enzyme]-L-cysteine + N(6)-ubiquitinyl-[acceptor protein]-L-lysine.</text>
        <dbReference type="EC" id="2.3.2.27"/>
    </reaction>
</comment>
<dbReference type="Pfam" id="PF22960">
    <property type="entry name" value="WHD_UBR1"/>
    <property type="match status" value="1"/>
</dbReference>
<evidence type="ECO:0000256" key="10">
    <source>
        <dbReference type="RuleBase" id="RU366018"/>
    </source>
</evidence>
<dbReference type="Pfam" id="PF18995">
    <property type="entry name" value="PRT6_C"/>
    <property type="match status" value="1"/>
</dbReference>
<comment type="pathway">
    <text evidence="2 10">Protein modification; protein ubiquitination.</text>
</comment>
<dbReference type="CDD" id="cd19673">
    <property type="entry name" value="UBR-box_UBR3"/>
    <property type="match status" value="1"/>
</dbReference>
<evidence type="ECO:0000256" key="7">
    <source>
        <dbReference type="ARBA" id="ARBA00022833"/>
    </source>
</evidence>
<feature type="region of interest" description="Disordered" evidence="11">
    <location>
        <begin position="1304"/>
        <end position="1339"/>
    </location>
</feature>
<dbReference type="InterPro" id="IPR044046">
    <property type="entry name" value="E3_ligase_UBR-like_C"/>
</dbReference>
<dbReference type="InterPro" id="IPR055194">
    <property type="entry name" value="UBR1-like_WH"/>
</dbReference>
<dbReference type="CDD" id="cd16483">
    <property type="entry name" value="RING-H2_UBR3"/>
    <property type="match status" value="1"/>
</dbReference>
<feature type="compositionally biased region" description="Pro residues" evidence="11">
    <location>
        <begin position="973"/>
        <end position="988"/>
    </location>
</feature>
<evidence type="ECO:0000259" key="12">
    <source>
        <dbReference type="PROSITE" id="PS51157"/>
    </source>
</evidence>
<evidence type="ECO:0000256" key="9">
    <source>
        <dbReference type="PROSITE-ProRule" id="PRU00508"/>
    </source>
</evidence>
<feature type="compositionally biased region" description="Low complexity" evidence="11">
    <location>
        <begin position="1179"/>
        <end position="1188"/>
    </location>
</feature>
<comment type="function">
    <text evidence="10">Ubiquitin ligase protein which is a component of the N-end rule pathway. Recognizes and binds to proteins bearing specific N-terminal residues that are destabilizing according to the N-end rule, leading to their ubiquitination and subsequent degradation.</text>
</comment>
<dbReference type="GO" id="GO:0016567">
    <property type="term" value="P:protein ubiquitination"/>
    <property type="evidence" value="ECO:0007669"/>
    <property type="project" value="UniProtKB-UniRule"/>
</dbReference>
<evidence type="ECO:0000256" key="5">
    <source>
        <dbReference type="ARBA" id="ARBA00022771"/>
    </source>
</evidence>
<evidence type="ECO:0000313" key="13">
    <source>
        <dbReference type="EMBL" id="JAA56679.1"/>
    </source>
</evidence>
<feature type="compositionally biased region" description="Low complexity" evidence="11">
    <location>
        <begin position="1315"/>
        <end position="1326"/>
    </location>
</feature>
<dbReference type="InterPro" id="IPR003126">
    <property type="entry name" value="Znf_UBR"/>
</dbReference>
<dbReference type="GO" id="GO:0000151">
    <property type="term" value="C:ubiquitin ligase complex"/>
    <property type="evidence" value="ECO:0007669"/>
    <property type="project" value="TreeGrafter"/>
</dbReference>
<organism evidence="13">
    <name type="scientific">Rhipicephalus pulchellus</name>
    <name type="common">Yellow backed tick</name>
    <name type="synonym">Dermacentor pulchellus</name>
    <dbReference type="NCBI Taxonomy" id="72859"/>
    <lineage>
        <taxon>Eukaryota</taxon>
        <taxon>Metazoa</taxon>
        <taxon>Ecdysozoa</taxon>
        <taxon>Arthropoda</taxon>
        <taxon>Chelicerata</taxon>
        <taxon>Arachnida</taxon>
        <taxon>Acari</taxon>
        <taxon>Parasitiformes</taxon>
        <taxon>Ixodida</taxon>
        <taxon>Ixodoidea</taxon>
        <taxon>Ixodidae</taxon>
        <taxon>Rhipicephalinae</taxon>
        <taxon>Rhipicephalus</taxon>
        <taxon>Rhipicephalus</taxon>
    </lineage>
</organism>
<name>L7M0R7_RHIPC</name>
<dbReference type="Pfam" id="PF02207">
    <property type="entry name" value="zf-UBR"/>
    <property type="match status" value="1"/>
</dbReference>
<evidence type="ECO:0000256" key="8">
    <source>
        <dbReference type="ARBA" id="ARBA00046341"/>
    </source>
</evidence>
<dbReference type="UniPathway" id="UPA00143"/>
<dbReference type="EMBL" id="GACK01008355">
    <property type="protein sequence ID" value="JAA56679.1"/>
    <property type="molecule type" value="mRNA"/>
</dbReference>
<dbReference type="SUPFAM" id="SSF57850">
    <property type="entry name" value="RING/U-box"/>
    <property type="match status" value="1"/>
</dbReference>
<reference evidence="13" key="2">
    <citation type="journal article" date="2015" name="J. Proteomics">
        <title>Sexual differences in the sialomes of the zebra tick, Rhipicephalus pulchellus.</title>
        <authorList>
            <person name="Tan A.W."/>
            <person name="Francischetti I.M."/>
            <person name="Slovak M."/>
            <person name="Kini R.M."/>
            <person name="Ribeiro J.M."/>
        </authorList>
    </citation>
    <scope>NUCLEOTIDE SEQUENCE</scope>
    <source>
        <tissue evidence="13">Salivary gland</tissue>
    </source>
</reference>
<accession>L7M0R7</accession>
<evidence type="ECO:0000256" key="4">
    <source>
        <dbReference type="ARBA" id="ARBA00022723"/>
    </source>
</evidence>